<sequence>MKFINYSFFFVLCILSLTSALPIPSKTLKKRAIITHVVTVYVKPNGKHLEPHFVPSSTLTTSLPTFLEDMNPVNPLPQTSTYPEFEQQLNLDIQDPIPQTPIPQNPISEVPDMQHNVPHVPTTPTLAPQNPIPLPTPSDDTRFQMAELINNYRKSQNRRMLERSAALDAAAKAQSEYQERKGKLTHENGNYSGGMIPRFADSGASCSGCGEIIAYSNPVLKNVLDQWINSSGHNDIMLGDYKYIGLSDFGGYWTVTFNS</sequence>
<comment type="caution">
    <text evidence="3">The sequence shown here is derived from an EMBL/GenBank/DDBJ whole genome shotgun (WGS) entry which is preliminary data.</text>
</comment>
<dbReference type="EMBL" id="MBFU01000684">
    <property type="protein sequence ID" value="PVZ97898.1"/>
    <property type="molecule type" value="Genomic_DNA"/>
</dbReference>
<dbReference type="Pfam" id="PF00188">
    <property type="entry name" value="CAP"/>
    <property type="match status" value="1"/>
</dbReference>
<dbReference type="InterPro" id="IPR014044">
    <property type="entry name" value="CAP_dom"/>
</dbReference>
<evidence type="ECO:0000313" key="3">
    <source>
        <dbReference type="EMBL" id="PVZ97898.1"/>
    </source>
</evidence>
<accession>A0A2U1IYL9</accession>
<feature type="signal peptide" evidence="1">
    <location>
        <begin position="1"/>
        <end position="20"/>
    </location>
</feature>
<dbReference type="PANTHER" id="PTHR31157:SF1">
    <property type="entry name" value="SCP DOMAIN-CONTAINING PROTEIN"/>
    <property type="match status" value="1"/>
</dbReference>
<feature type="chain" id="PRO_5015495728" description="SCP domain-containing protein" evidence="1">
    <location>
        <begin position="21"/>
        <end position="259"/>
    </location>
</feature>
<dbReference type="Proteomes" id="UP000245591">
    <property type="component" value="Unassembled WGS sequence"/>
</dbReference>
<dbReference type="Gene3D" id="3.40.33.10">
    <property type="entry name" value="CAP"/>
    <property type="match status" value="1"/>
</dbReference>
<feature type="domain" description="SCP" evidence="2">
    <location>
        <begin position="147"/>
        <end position="246"/>
    </location>
</feature>
<protein>
    <recommendedName>
        <fullName evidence="2">SCP domain-containing protein</fullName>
    </recommendedName>
</protein>
<evidence type="ECO:0000259" key="2">
    <source>
        <dbReference type="Pfam" id="PF00188"/>
    </source>
</evidence>
<proteinExistence type="predicted"/>
<keyword evidence="1" id="KW-0732">Signal</keyword>
<dbReference type="InterPro" id="IPR035940">
    <property type="entry name" value="CAP_sf"/>
</dbReference>
<evidence type="ECO:0000313" key="4">
    <source>
        <dbReference type="Proteomes" id="UP000245591"/>
    </source>
</evidence>
<evidence type="ECO:0000256" key="1">
    <source>
        <dbReference type="SAM" id="SignalP"/>
    </source>
</evidence>
<dbReference type="CDD" id="cd05379">
    <property type="entry name" value="CAP_bacterial"/>
    <property type="match status" value="1"/>
</dbReference>
<reference evidence="3 4" key="1">
    <citation type="journal article" date="2018" name="MBio">
        <title>Comparative Genomics Reveals the Core Gene Toolbox for the Fungus-Insect Symbiosis.</title>
        <authorList>
            <person name="Wang Y."/>
            <person name="Stata M."/>
            <person name="Wang W."/>
            <person name="Stajich J.E."/>
            <person name="White M.M."/>
            <person name="Moncalvo J.M."/>
        </authorList>
    </citation>
    <scope>NUCLEOTIDE SEQUENCE [LARGE SCALE GENOMIC DNA]</scope>
    <source>
        <strain evidence="3 4">AUS-126-30</strain>
    </source>
</reference>
<dbReference type="AlphaFoldDB" id="A0A2U1IYL9"/>
<dbReference type="PANTHER" id="PTHR31157">
    <property type="entry name" value="SCP DOMAIN-CONTAINING PROTEIN"/>
    <property type="match status" value="1"/>
</dbReference>
<gene>
    <name evidence="3" type="ORF">BB558_006125</name>
</gene>
<organism evidence="3 4">
    <name type="scientific">Smittium angustum</name>
    <dbReference type="NCBI Taxonomy" id="133377"/>
    <lineage>
        <taxon>Eukaryota</taxon>
        <taxon>Fungi</taxon>
        <taxon>Fungi incertae sedis</taxon>
        <taxon>Zoopagomycota</taxon>
        <taxon>Kickxellomycotina</taxon>
        <taxon>Harpellomycetes</taxon>
        <taxon>Harpellales</taxon>
        <taxon>Legeriomycetaceae</taxon>
        <taxon>Smittium</taxon>
    </lineage>
</organism>
<dbReference type="SUPFAM" id="SSF55797">
    <property type="entry name" value="PR-1-like"/>
    <property type="match status" value="1"/>
</dbReference>
<keyword evidence="4" id="KW-1185">Reference proteome</keyword>
<name>A0A2U1IYL9_SMIAN</name>